<proteinExistence type="predicted"/>
<protein>
    <recommendedName>
        <fullName evidence="3">TreF</fullName>
    </recommendedName>
</protein>
<evidence type="ECO:0008006" key="3">
    <source>
        <dbReference type="Google" id="ProtNLM"/>
    </source>
</evidence>
<dbReference type="EMBL" id="OR885926">
    <property type="protein sequence ID" value="WVX90864.1"/>
    <property type="molecule type" value="Genomic_DNA"/>
</dbReference>
<organism evidence="1">
    <name type="scientific">Staphylococcus phage 184DA</name>
    <dbReference type="NCBI Taxonomy" id="3110532"/>
    <lineage>
        <taxon>Viruses</taxon>
        <taxon>Duplodnaviria</taxon>
        <taxon>Heunggongvirae</taxon>
        <taxon>Uroviricota</taxon>
        <taxon>Caudoviricetes</taxon>
    </lineage>
</organism>
<dbReference type="EMBL" id="OR885926">
    <property type="protein sequence ID" value="WVX90633.1"/>
    <property type="molecule type" value="Genomic_DNA"/>
</dbReference>
<evidence type="ECO:0000313" key="2">
    <source>
        <dbReference type="EMBL" id="WVX90864.1"/>
    </source>
</evidence>
<reference evidence="1" key="1">
    <citation type="submission" date="2023-11" db="EMBL/GenBank/DDBJ databases">
        <title>Characterization of a newly isolated phage infecting non-aureus staphylococci isolated from bovine mastitis.</title>
        <authorList>
            <person name="Wanecka A."/>
            <person name="Marynowska M."/>
            <person name="Wesolowski W."/>
            <person name="Bloch S."/>
            <person name="Nejman-Falenczyk B."/>
            <person name="Neumann J."/>
            <person name="Krol J."/>
            <person name="Florek M."/>
            <person name="Ulanicki K."/>
            <person name="Napierala A."/>
            <person name="Twardon J."/>
            <person name="Wolska B."/>
            <person name="Porebska J."/>
            <person name="Ziubrzycka A."/>
            <person name="Czeretowicz I."/>
            <person name="Benisz M."/>
        </authorList>
    </citation>
    <scope>NUCLEOTIDE SEQUENCE</scope>
</reference>
<name>A0AAU6MX68_9CAUD</name>
<evidence type="ECO:0000313" key="1">
    <source>
        <dbReference type="EMBL" id="WVX90633.1"/>
    </source>
</evidence>
<accession>A0AAU6MX68</accession>
<sequence length="98" mass="11590">MIEVFLSKDYDKNLLKAYLDYIRKSASRELKYDTNHTKGTNVNIENIISYTNQEVHHFSSYGMYRDDLCVFIDNTRVSEYLNGEPVGVDTIYKYIKEM</sequence>
<gene>
    <name evidence="2" type="ORF">184DA_260</name>
    <name evidence="1" type="ORF">184DA_27</name>
</gene>